<dbReference type="Proteomes" id="UP000649617">
    <property type="component" value="Unassembled WGS sequence"/>
</dbReference>
<sequence length="235" mass="26626">MFRARLATDALDSIKQPVTAEEAYEEAKSLLRYPVDSITEGLMKKFEITDVDAKTFVVKVIIDGQKLDKWGYGKGDGTDRVRHWKKVVMDDANMSLTIQDFVPEAALGAWVDEATDKEAYNTCILQVEKSPPRILIIFDDKDGKRLSDEGFRDVMYTWTDGIVSGVQTYKTAKVKVKANAPSLVEEGKESMVSEPMDAHVKYDKFWDKHLQYCKDFVKNVSAPGSTWFCLEEFGL</sequence>
<dbReference type="AlphaFoldDB" id="A0A812PZS3"/>
<comment type="caution">
    <text evidence="1">The sequence shown here is derived from an EMBL/GenBank/DDBJ whole genome shotgun (WGS) entry which is preliminary data.</text>
</comment>
<name>A0A812PZS3_SYMPI</name>
<dbReference type="OrthoDB" id="414297at2759"/>
<accession>A0A812PZS3</accession>
<dbReference type="EMBL" id="CAJNIZ010013669">
    <property type="protein sequence ID" value="CAE7352654.1"/>
    <property type="molecule type" value="Genomic_DNA"/>
</dbReference>
<protein>
    <submittedName>
        <fullName evidence="1">ScoF protein</fullName>
    </submittedName>
</protein>
<proteinExistence type="predicted"/>
<reference evidence="1" key="1">
    <citation type="submission" date="2021-02" db="EMBL/GenBank/DDBJ databases">
        <authorList>
            <person name="Dougan E. K."/>
            <person name="Rhodes N."/>
            <person name="Thang M."/>
            <person name="Chan C."/>
        </authorList>
    </citation>
    <scope>NUCLEOTIDE SEQUENCE</scope>
</reference>
<gene>
    <name evidence="1" type="primary">scoF</name>
    <name evidence="1" type="ORF">SPIL2461_LOCUS8377</name>
</gene>
<evidence type="ECO:0000313" key="2">
    <source>
        <dbReference type="Proteomes" id="UP000649617"/>
    </source>
</evidence>
<organism evidence="1 2">
    <name type="scientific">Symbiodinium pilosum</name>
    <name type="common">Dinoflagellate</name>
    <dbReference type="NCBI Taxonomy" id="2952"/>
    <lineage>
        <taxon>Eukaryota</taxon>
        <taxon>Sar</taxon>
        <taxon>Alveolata</taxon>
        <taxon>Dinophyceae</taxon>
        <taxon>Suessiales</taxon>
        <taxon>Symbiodiniaceae</taxon>
        <taxon>Symbiodinium</taxon>
    </lineage>
</organism>
<evidence type="ECO:0000313" key="1">
    <source>
        <dbReference type="EMBL" id="CAE7352654.1"/>
    </source>
</evidence>
<keyword evidence="2" id="KW-1185">Reference proteome</keyword>